<evidence type="ECO:0000256" key="1">
    <source>
        <dbReference type="SAM" id="MobiDB-lite"/>
    </source>
</evidence>
<feature type="region of interest" description="Disordered" evidence="1">
    <location>
        <begin position="485"/>
        <end position="646"/>
    </location>
</feature>
<feature type="region of interest" description="Disordered" evidence="1">
    <location>
        <begin position="243"/>
        <end position="281"/>
    </location>
</feature>
<evidence type="ECO:0000313" key="3">
    <source>
        <dbReference type="EMBL" id="EOA86222.1"/>
    </source>
</evidence>
<evidence type="ECO:0000313" key="4">
    <source>
        <dbReference type="Proteomes" id="UP000016935"/>
    </source>
</evidence>
<feature type="compositionally biased region" description="Polar residues" evidence="1">
    <location>
        <begin position="387"/>
        <end position="426"/>
    </location>
</feature>
<feature type="compositionally biased region" description="Polar residues" evidence="1">
    <location>
        <begin position="611"/>
        <end position="637"/>
    </location>
</feature>
<dbReference type="OrthoDB" id="5404940at2759"/>
<gene>
    <name evidence="3" type="ORF">SETTUDRAFT_184738</name>
</gene>
<feature type="region of interest" description="Disordered" evidence="1">
    <location>
        <begin position="16"/>
        <end position="52"/>
    </location>
</feature>
<feature type="compositionally biased region" description="Basic residues" evidence="1">
    <location>
        <begin position="252"/>
        <end position="262"/>
    </location>
</feature>
<keyword evidence="4" id="KW-1185">Reference proteome</keyword>
<feature type="compositionally biased region" description="Low complexity" evidence="1">
    <location>
        <begin position="573"/>
        <end position="585"/>
    </location>
</feature>
<feature type="compositionally biased region" description="Polar residues" evidence="1">
    <location>
        <begin position="314"/>
        <end position="330"/>
    </location>
</feature>
<evidence type="ECO:0000256" key="2">
    <source>
        <dbReference type="SAM" id="Phobius"/>
    </source>
</evidence>
<accession>R0KDI8</accession>
<dbReference type="AlphaFoldDB" id="R0KDI8"/>
<feature type="compositionally biased region" description="Polar residues" evidence="1">
    <location>
        <begin position="532"/>
        <end position="546"/>
    </location>
</feature>
<feature type="transmembrane region" description="Helical" evidence="2">
    <location>
        <begin position="153"/>
        <end position="177"/>
    </location>
</feature>
<dbReference type="RefSeq" id="XP_008026213.1">
    <property type="nucleotide sequence ID" value="XM_008028022.1"/>
</dbReference>
<sequence length="734" mass="81455">MAGRWQPYNHNYAYATHPADIDPSQPIFDPKAVTRASRMPPPPPKKKPQGPLVDFNQHPDSYLILPYGNTKSKPMSPKTKLFINIARWIQLGLKVLTLLAAVGVLLCGIFIRGAVDTEGYIMRIPPGVDLVICLYSMYHLIRNPKNRPAGSSTSYHFFALITDGGFIPLYVFTVLMARRNADMTAGDNGRWRTMFPTDADTDKVLMSTWIVGIAAGSLHLLSTFLDMYMALVFRKISKLPPDMNPLEDNLTSRRKSKHKHKNSSISVTTPLTEKQEKHLSDQTTIFGDRNSKAESYIYSDISSPTKDQIEFLHTRNNSDTIYSPHTPTSARESRERFSMYQQSASARQSRKSLNHRNDLLDDDDGLTLAQRKAMLSSQANIKRHSRAGSQITYSSKNDFYTPPSTSRNDSQEATGDLSLQRNSQQSLKDDNWFVQPELDDGHDDHDHDHEDDGHTAPTAKQSMFASATANKGYSHVTTCEEVSDYEDEANEPMMPQPLRMNPPSPAPSSTYSEPPKADPATSPSPAPEGETLRTQPSSVSSMSNGDNPEHSGTLERRKSRYYGNLEAATAGVRNSRSRSPLSPSPTKEPASPVPPQSSFRRYPQQQQQQQPNHFPSATRQYATNNTLSPSNNASSPVPTTPPFSLHKKSYTSIKRTGEANYTPVKRQSPRVISRSGVDYAAPFNPYDDADAARMPGMMGRRRDVSGKIAEEGRGGAWGASGIVQRKVSGVAQAY</sequence>
<dbReference type="HOGENOM" id="CLU_018980_0_0_1"/>
<feature type="region of interest" description="Disordered" evidence="1">
    <location>
        <begin position="376"/>
        <end position="457"/>
    </location>
</feature>
<name>R0KDI8_EXST2</name>
<keyword evidence="2" id="KW-1133">Transmembrane helix</keyword>
<organism evidence="3 4">
    <name type="scientific">Exserohilum turcicum (strain 28A)</name>
    <name type="common">Northern leaf blight fungus</name>
    <name type="synonym">Setosphaeria turcica</name>
    <dbReference type="NCBI Taxonomy" id="671987"/>
    <lineage>
        <taxon>Eukaryota</taxon>
        <taxon>Fungi</taxon>
        <taxon>Dikarya</taxon>
        <taxon>Ascomycota</taxon>
        <taxon>Pezizomycotina</taxon>
        <taxon>Dothideomycetes</taxon>
        <taxon>Pleosporomycetidae</taxon>
        <taxon>Pleosporales</taxon>
        <taxon>Pleosporineae</taxon>
        <taxon>Pleosporaceae</taxon>
        <taxon>Exserohilum</taxon>
    </lineage>
</organism>
<keyword evidence="2" id="KW-0472">Membrane</keyword>
<feature type="transmembrane region" description="Helical" evidence="2">
    <location>
        <begin position="95"/>
        <end position="114"/>
    </location>
</feature>
<reference evidence="3 4" key="1">
    <citation type="journal article" date="2012" name="PLoS Pathog.">
        <title>Diverse lifestyles and strategies of plant pathogenesis encoded in the genomes of eighteen Dothideomycetes fungi.</title>
        <authorList>
            <person name="Ohm R.A."/>
            <person name="Feau N."/>
            <person name="Henrissat B."/>
            <person name="Schoch C.L."/>
            <person name="Horwitz B.A."/>
            <person name="Barry K.W."/>
            <person name="Condon B.J."/>
            <person name="Copeland A.C."/>
            <person name="Dhillon B."/>
            <person name="Glaser F."/>
            <person name="Hesse C.N."/>
            <person name="Kosti I."/>
            <person name="LaButti K."/>
            <person name="Lindquist E.A."/>
            <person name="Lucas S."/>
            <person name="Salamov A.A."/>
            <person name="Bradshaw R.E."/>
            <person name="Ciuffetti L."/>
            <person name="Hamelin R.C."/>
            <person name="Kema G.H.J."/>
            <person name="Lawrence C."/>
            <person name="Scott J.A."/>
            <person name="Spatafora J.W."/>
            <person name="Turgeon B.G."/>
            <person name="de Wit P.J.G.M."/>
            <person name="Zhong S."/>
            <person name="Goodwin S.B."/>
            <person name="Grigoriev I.V."/>
        </authorList>
    </citation>
    <scope>NUCLEOTIDE SEQUENCE [LARGE SCALE GENOMIC DNA]</scope>
    <source>
        <strain evidence="4">28A</strain>
    </source>
</reference>
<dbReference type="EMBL" id="KB908604">
    <property type="protein sequence ID" value="EOA86222.1"/>
    <property type="molecule type" value="Genomic_DNA"/>
</dbReference>
<reference evidence="3 4" key="2">
    <citation type="journal article" date="2013" name="PLoS Genet.">
        <title>Comparative genome structure, secondary metabolite, and effector coding capacity across Cochliobolus pathogens.</title>
        <authorList>
            <person name="Condon B.J."/>
            <person name="Leng Y."/>
            <person name="Wu D."/>
            <person name="Bushley K.E."/>
            <person name="Ohm R.A."/>
            <person name="Otillar R."/>
            <person name="Martin J."/>
            <person name="Schackwitz W."/>
            <person name="Grimwood J."/>
            <person name="MohdZainudin N."/>
            <person name="Xue C."/>
            <person name="Wang R."/>
            <person name="Manning V.A."/>
            <person name="Dhillon B."/>
            <person name="Tu Z.J."/>
            <person name="Steffenson B.J."/>
            <person name="Salamov A."/>
            <person name="Sun H."/>
            <person name="Lowry S."/>
            <person name="LaButti K."/>
            <person name="Han J."/>
            <person name="Copeland A."/>
            <person name="Lindquist E."/>
            <person name="Barry K."/>
            <person name="Schmutz J."/>
            <person name="Baker S.E."/>
            <person name="Ciuffetti L.M."/>
            <person name="Grigoriev I.V."/>
            <person name="Zhong S."/>
            <person name="Turgeon B.G."/>
        </authorList>
    </citation>
    <scope>NUCLEOTIDE SEQUENCE [LARGE SCALE GENOMIC DNA]</scope>
    <source>
        <strain evidence="4">28A</strain>
    </source>
</reference>
<dbReference type="GeneID" id="19402050"/>
<dbReference type="eggNOG" id="ENOG502S9P8">
    <property type="taxonomic scope" value="Eukaryota"/>
</dbReference>
<feature type="region of interest" description="Disordered" evidence="1">
    <location>
        <begin position="314"/>
        <end position="334"/>
    </location>
</feature>
<protein>
    <submittedName>
        <fullName evidence="3">Uncharacterized protein</fullName>
    </submittedName>
</protein>
<keyword evidence="2" id="KW-0812">Transmembrane</keyword>
<dbReference type="Proteomes" id="UP000016935">
    <property type="component" value="Unassembled WGS sequence"/>
</dbReference>
<feature type="transmembrane region" description="Helical" evidence="2">
    <location>
        <begin position="209"/>
        <end position="233"/>
    </location>
</feature>
<proteinExistence type="predicted"/>
<dbReference type="STRING" id="671987.R0KDI8"/>
<feature type="compositionally biased region" description="Basic and acidic residues" evidence="1">
    <location>
        <begin position="547"/>
        <end position="556"/>
    </location>
</feature>
<feature type="compositionally biased region" description="Basic and acidic residues" evidence="1">
    <location>
        <begin position="442"/>
        <end position="454"/>
    </location>
</feature>